<dbReference type="InterPro" id="IPR012340">
    <property type="entry name" value="NA-bd_OB-fold"/>
</dbReference>
<evidence type="ECO:0000313" key="6">
    <source>
        <dbReference type="Proteomes" id="UP001383192"/>
    </source>
</evidence>
<proteinExistence type="predicted"/>
<reference evidence="5 6" key="1">
    <citation type="submission" date="2024-01" db="EMBL/GenBank/DDBJ databases">
        <title>A draft genome for a cacao thread blight-causing isolate of Paramarasmius palmivorus.</title>
        <authorList>
            <person name="Baruah I.K."/>
            <person name="Bukari Y."/>
            <person name="Amoako-Attah I."/>
            <person name="Meinhardt L.W."/>
            <person name="Bailey B.A."/>
            <person name="Cohen S.P."/>
        </authorList>
    </citation>
    <scope>NUCLEOTIDE SEQUENCE [LARGE SCALE GENOMIC DNA]</scope>
    <source>
        <strain evidence="5 6">GH-12</strain>
    </source>
</reference>
<evidence type="ECO:0000256" key="1">
    <source>
        <dbReference type="SAM" id="Coils"/>
    </source>
</evidence>
<evidence type="ECO:0000259" key="4">
    <source>
        <dbReference type="Pfam" id="PF09169"/>
    </source>
</evidence>
<feature type="compositionally biased region" description="Polar residues" evidence="2">
    <location>
        <begin position="284"/>
        <end position="339"/>
    </location>
</feature>
<feature type="compositionally biased region" description="Basic and acidic residues" evidence="2">
    <location>
        <begin position="110"/>
        <end position="128"/>
    </location>
</feature>
<dbReference type="Gene3D" id="2.40.50.140">
    <property type="entry name" value="Nucleic acid-binding proteins"/>
    <property type="match status" value="2"/>
</dbReference>
<dbReference type="InterPro" id="IPR015252">
    <property type="entry name" value="BRCA2_hlx"/>
</dbReference>
<feature type="compositionally biased region" description="Polar residues" evidence="2">
    <location>
        <begin position="99"/>
        <end position="109"/>
    </location>
</feature>
<evidence type="ECO:0000256" key="2">
    <source>
        <dbReference type="SAM" id="MobiDB-lite"/>
    </source>
</evidence>
<feature type="region of interest" description="Disordered" evidence="2">
    <location>
        <begin position="273"/>
        <end position="339"/>
    </location>
</feature>
<dbReference type="Proteomes" id="UP001383192">
    <property type="component" value="Unassembled WGS sequence"/>
</dbReference>
<dbReference type="GO" id="GO:0000724">
    <property type="term" value="P:double-strand break repair via homologous recombination"/>
    <property type="evidence" value="ECO:0007669"/>
    <property type="project" value="InterPro"/>
</dbReference>
<feature type="compositionally biased region" description="Polar residues" evidence="2">
    <location>
        <begin position="49"/>
        <end position="92"/>
    </location>
</feature>
<dbReference type="Pfam" id="PF09103">
    <property type="entry name" value="BRCA-2_OB1"/>
    <property type="match status" value="1"/>
</dbReference>
<feature type="coiled-coil region" evidence="1">
    <location>
        <begin position="718"/>
        <end position="758"/>
    </location>
</feature>
<dbReference type="SUPFAM" id="SSF50249">
    <property type="entry name" value="Nucleic acid-binding proteins"/>
    <property type="match status" value="1"/>
</dbReference>
<accession>A0AAW0E409</accession>
<dbReference type="AlphaFoldDB" id="A0AAW0E409"/>
<dbReference type="EMBL" id="JAYKXP010000005">
    <property type="protein sequence ID" value="KAK7058475.1"/>
    <property type="molecule type" value="Genomic_DNA"/>
</dbReference>
<feature type="region of interest" description="Disordered" evidence="2">
    <location>
        <begin position="1"/>
        <end position="142"/>
    </location>
</feature>
<dbReference type="InterPro" id="IPR015187">
    <property type="entry name" value="BRCA2_OB_1"/>
</dbReference>
<dbReference type="CDD" id="cd04493">
    <property type="entry name" value="BRCA2DBD_OB1"/>
    <property type="match status" value="1"/>
</dbReference>
<dbReference type="InterPro" id="IPR015525">
    <property type="entry name" value="BRCA2"/>
</dbReference>
<evidence type="ECO:0000313" key="5">
    <source>
        <dbReference type="EMBL" id="KAK7058475.1"/>
    </source>
</evidence>
<name>A0AAW0E409_9AGAR</name>
<keyword evidence="6" id="KW-1185">Reference proteome</keyword>
<dbReference type="PANTHER" id="PTHR11289:SF0">
    <property type="entry name" value="BREAST CANCER TYPE 2 SUSCEPTIBILITY PROTEIN"/>
    <property type="match status" value="1"/>
</dbReference>
<dbReference type="PANTHER" id="PTHR11289">
    <property type="entry name" value="BREAST CANCER TYPE 2 SUSCEPTIBILITY PROTEIN BRCA2"/>
    <property type="match status" value="1"/>
</dbReference>
<dbReference type="Pfam" id="PF09169">
    <property type="entry name" value="BRCA-2_helical"/>
    <property type="match status" value="1"/>
</dbReference>
<dbReference type="GO" id="GO:0006355">
    <property type="term" value="P:regulation of DNA-templated transcription"/>
    <property type="evidence" value="ECO:0007669"/>
    <property type="project" value="TreeGrafter"/>
</dbReference>
<keyword evidence="1" id="KW-0175">Coiled coil</keyword>
<dbReference type="SUPFAM" id="SSF81872">
    <property type="entry name" value="BRCA2 helical domain"/>
    <property type="match status" value="1"/>
</dbReference>
<protein>
    <recommendedName>
        <fullName evidence="7">BRCA2 OB1 domain-containing protein</fullName>
    </recommendedName>
</protein>
<organism evidence="5 6">
    <name type="scientific">Paramarasmius palmivorus</name>
    <dbReference type="NCBI Taxonomy" id="297713"/>
    <lineage>
        <taxon>Eukaryota</taxon>
        <taxon>Fungi</taxon>
        <taxon>Dikarya</taxon>
        <taxon>Basidiomycota</taxon>
        <taxon>Agaricomycotina</taxon>
        <taxon>Agaricomycetes</taxon>
        <taxon>Agaricomycetidae</taxon>
        <taxon>Agaricales</taxon>
        <taxon>Marasmiineae</taxon>
        <taxon>Marasmiaceae</taxon>
        <taxon>Paramarasmius</taxon>
    </lineage>
</organism>
<evidence type="ECO:0008006" key="7">
    <source>
        <dbReference type="Google" id="ProtNLM"/>
    </source>
</evidence>
<feature type="domain" description="Breast cancer type 2 susceptibility protein helical" evidence="4">
    <location>
        <begin position="479"/>
        <end position="537"/>
    </location>
</feature>
<feature type="domain" description="BRCA2 OB1" evidence="3">
    <location>
        <begin position="543"/>
        <end position="663"/>
    </location>
</feature>
<dbReference type="InterPro" id="IPR036315">
    <property type="entry name" value="BRCA2_hlx_sf"/>
</dbReference>
<comment type="caution">
    <text evidence="5">The sequence shown here is derived from an EMBL/GenBank/DDBJ whole genome shotgun (WGS) entry which is preliminary data.</text>
</comment>
<gene>
    <name evidence="5" type="ORF">VNI00_002109</name>
</gene>
<sequence>MAATRPLERSPFSSPTRKRQRLLSSPDYDSQFPALSQEDFTAIEEIESRLSQTKKLNQGNDNDPQCSHSQSSDTNPFAISFSKPSSHAQPTKPTFGFTRASNVDTNQSEGWKEGDRSSSPEPPEEKDYSSWFDSGPSQAHAPMGFQTASFASASSLKETTSAAPIGFRTAGKGFIAPSAAALAKAQQKMKEIWGDDAPDTPDTSGENAFRTASSIETPVDSAQRGPLRSLGNAFSSVSTPCPPAVNKAPTSTSGFASASSTFTSPLVTKALDKHRPKPFKSPFLAQNKTPIPTTPINRSTAPSTSTHIGFSTARPPQSLSTPTANASFQTPAKPTGTASLAFSTPARSARNTHRFVTPFKKGMGPGETGRATLDTQVVAIRSSAVATPVTKRKVQCMFDLNRPHNRKSLLSSGLVPQRFTEEELKYYDLDYDELIRVTPETAVYYNFFSPSLTSHLSDSTPHTTTSSDFGANEAFQRLQSMNCNLAKKEWVVNHWSLILWKLAGMVALDPERECTGQRRWSRSEVWNQLLYRYERELNMGIRPALRRITTQDSPASSPIVLCVSNIIFPLAQEANGRTVELPPELEVTDGWYKLRAKIDAPLIRAVQKGTIRIGRKLAVAGARLDSERKDPLEVLEAYNSVKLIINGNASHLAPWHAKLGFQQGPFIATLRSLSPDGGLVPVIDVVVTNVHPIAYFEFSVDEQGRKKTEGPRNEAEEAKQLTRLNAKAKREAAESKLREAHEKKVRRYLGYAERLEQKAGGKLRGDEPPDSVENMYDELEEPEDAGPVLARATAHEAGWLARYIRDRIEKDQDRVRDEIEKELNVRSNPVTLLRR</sequence>
<evidence type="ECO:0000259" key="3">
    <source>
        <dbReference type="Pfam" id="PF09103"/>
    </source>
</evidence>